<dbReference type="Pfam" id="PF09922">
    <property type="entry name" value="LiaF-like_C"/>
    <property type="match status" value="1"/>
</dbReference>
<sequence>MTQEPHGGKYFPAPIGDDDRARVRASNADREEANAFLSAAMSVGALSPEEYTERAGTALAATTLAELDALCADLPMNRLGAAVAEGSLGPTRVSASGAAPVSRAVAIMSSSEISGGAVVGAELTAFTVMGGVEIDLREVEFTAPVLTISCRAIMGGIRIVVPSDITVEVHGSGIMGGFSGKAAGPGRPGAPRVVIKGLALMGGVETQRAARGENTGPRRPN</sequence>
<accession>A0ABP7PV49</accession>
<dbReference type="InterPro" id="IPR024425">
    <property type="entry name" value="LiaF-like_C"/>
</dbReference>
<proteinExistence type="predicted"/>
<evidence type="ECO:0000259" key="1">
    <source>
        <dbReference type="Pfam" id="PF08044"/>
    </source>
</evidence>
<feature type="domain" description="DUF1707" evidence="1">
    <location>
        <begin position="23"/>
        <end position="75"/>
    </location>
</feature>
<dbReference type="InterPro" id="IPR012551">
    <property type="entry name" value="DUF1707_SHOCT-like"/>
</dbReference>
<evidence type="ECO:0000313" key="3">
    <source>
        <dbReference type="EMBL" id="GAA3971447.1"/>
    </source>
</evidence>
<dbReference type="PANTHER" id="PTHR40763:SF4">
    <property type="entry name" value="DUF1707 DOMAIN-CONTAINING PROTEIN"/>
    <property type="match status" value="1"/>
</dbReference>
<comment type="caution">
    <text evidence="3">The sequence shown here is derived from an EMBL/GenBank/DDBJ whole genome shotgun (WGS) entry which is preliminary data.</text>
</comment>
<dbReference type="PANTHER" id="PTHR40763">
    <property type="entry name" value="MEMBRANE PROTEIN-RELATED"/>
    <property type="match status" value="1"/>
</dbReference>
<evidence type="ECO:0000313" key="4">
    <source>
        <dbReference type="Proteomes" id="UP001418444"/>
    </source>
</evidence>
<protein>
    <recommendedName>
        <fullName evidence="5">DUF1707 domain-containing protein</fullName>
    </recommendedName>
</protein>
<feature type="domain" description="Cell wall-active antibiotics response LiaF-like C-terminal" evidence="2">
    <location>
        <begin position="124"/>
        <end position="178"/>
    </location>
</feature>
<keyword evidence="4" id="KW-1185">Reference proteome</keyword>
<reference evidence="4" key="1">
    <citation type="journal article" date="2019" name="Int. J. Syst. Evol. Microbiol.">
        <title>The Global Catalogue of Microorganisms (GCM) 10K type strain sequencing project: providing services to taxonomists for standard genome sequencing and annotation.</title>
        <authorList>
            <consortium name="The Broad Institute Genomics Platform"/>
            <consortium name="The Broad Institute Genome Sequencing Center for Infectious Disease"/>
            <person name="Wu L."/>
            <person name="Ma J."/>
        </authorList>
    </citation>
    <scope>NUCLEOTIDE SEQUENCE [LARGE SCALE GENOMIC DNA]</scope>
    <source>
        <strain evidence="4">JCM 16923</strain>
    </source>
</reference>
<evidence type="ECO:0008006" key="5">
    <source>
        <dbReference type="Google" id="ProtNLM"/>
    </source>
</evidence>
<evidence type="ECO:0000259" key="2">
    <source>
        <dbReference type="Pfam" id="PF09922"/>
    </source>
</evidence>
<dbReference type="EMBL" id="BAAAZW010000016">
    <property type="protein sequence ID" value="GAA3971447.1"/>
    <property type="molecule type" value="Genomic_DNA"/>
</dbReference>
<dbReference type="Pfam" id="PF08044">
    <property type="entry name" value="DUF1707"/>
    <property type="match status" value="1"/>
</dbReference>
<dbReference type="RefSeq" id="WP_344786180.1">
    <property type="nucleotide sequence ID" value="NZ_BAAAZW010000016.1"/>
</dbReference>
<organism evidence="3 4">
    <name type="scientific">Gordonia caeni</name>
    <dbReference type="NCBI Taxonomy" id="1007097"/>
    <lineage>
        <taxon>Bacteria</taxon>
        <taxon>Bacillati</taxon>
        <taxon>Actinomycetota</taxon>
        <taxon>Actinomycetes</taxon>
        <taxon>Mycobacteriales</taxon>
        <taxon>Gordoniaceae</taxon>
        <taxon>Gordonia</taxon>
    </lineage>
</organism>
<dbReference type="Proteomes" id="UP001418444">
    <property type="component" value="Unassembled WGS sequence"/>
</dbReference>
<name>A0ABP7PV49_9ACTN</name>
<gene>
    <name evidence="3" type="ORF">GCM10022231_36220</name>
</gene>